<evidence type="ECO:0000256" key="1">
    <source>
        <dbReference type="SAM" id="SignalP"/>
    </source>
</evidence>
<dbReference type="SUPFAM" id="SSF50891">
    <property type="entry name" value="Cyclophilin-like"/>
    <property type="match status" value="1"/>
</dbReference>
<name>H1DD57_9BACT</name>
<evidence type="ECO:0000313" key="3">
    <source>
        <dbReference type="EMBL" id="EHP51033.1"/>
    </source>
</evidence>
<organism evidence="3 4">
    <name type="scientific">Odoribacter laneus YIT 12061</name>
    <dbReference type="NCBI Taxonomy" id="742817"/>
    <lineage>
        <taxon>Bacteria</taxon>
        <taxon>Pseudomonadati</taxon>
        <taxon>Bacteroidota</taxon>
        <taxon>Bacteroidia</taxon>
        <taxon>Bacteroidales</taxon>
        <taxon>Odoribacteraceae</taxon>
        <taxon>Odoribacter</taxon>
    </lineage>
</organism>
<comment type="caution">
    <text evidence="3">The sequence shown here is derived from an EMBL/GenBank/DDBJ whole genome shotgun (WGS) entry which is preliminary data.</text>
</comment>
<proteinExistence type="predicted"/>
<dbReference type="InterPro" id="IPR041183">
    <property type="entry name" value="Cyclophilin-like"/>
</dbReference>
<feature type="chain" id="PRO_5003548587" description="Cyclophilin-like domain-containing protein" evidence="1">
    <location>
        <begin position="21"/>
        <end position="161"/>
    </location>
</feature>
<dbReference type="STRING" id="742817.HMPREF9449_00035"/>
<protein>
    <recommendedName>
        <fullName evidence="2">Cyclophilin-like domain-containing protein</fullName>
    </recommendedName>
</protein>
<evidence type="ECO:0000259" key="2">
    <source>
        <dbReference type="Pfam" id="PF18050"/>
    </source>
</evidence>
<dbReference type="EMBL" id="ADMC01000001">
    <property type="protein sequence ID" value="EHP51033.1"/>
    <property type="molecule type" value="Genomic_DNA"/>
</dbReference>
<dbReference type="AlphaFoldDB" id="H1DD57"/>
<sequence length="161" mass="17463">MKKQLFMFLLLSGLTMLMLGCNPDVDPVISETETPTPDPDLDPVPGNKLRITIGSVSFTGTLANNATATAFKALLPMTVSMREMNGNEKYYYLPDNLPTAASNPGTIQVGDLMLYGSDCVVLFYETFQTSYSYTRLGRLDNPSELAASLGSGSVNVTFELI</sequence>
<keyword evidence="4" id="KW-1185">Reference proteome</keyword>
<accession>H1DD57</accession>
<dbReference type="Pfam" id="PF18050">
    <property type="entry name" value="Cyclophil_like2"/>
    <property type="match status" value="1"/>
</dbReference>
<dbReference type="Gene3D" id="2.40.100.20">
    <property type="match status" value="1"/>
</dbReference>
<keyword evidence="1" id="KW-0732">Signal</keyword>
<dbReference type="PATRIC" id="fig|742817.3.peg.36"/>
<dbReference type="GeneID" id="98067715"/>
<gene>
    <name evidence="3" type="ORF">HMPREF9449_00035</name>
</gene>
<dbReference type="HOGENOM" id="CLU_099043_0_0_10"/>
<dbReference type="RefSeq" id="WP_009135189.1">
    <property type="nucleotide sequence ID" value="NZ_JH594596.1"/>
</dbReference>
<feature type="domain" description="Cyclophilin-like" evidence="2">
    <location>
        <begin position="51"/>
        <end position="159"/>
    </location>
</feature>
<evidence type="ECO:0000313" key="4">
    <source>
        <dbReference type="Proteomes" id="UP000004892"/>
    </source>
</evidence>
<dbReference type="eggNOG" id="COG4925">
    <property type="taxonomic scope" value="Bacteria"/>
</dbReference>
<reference evidence="3 4" key="1">
    <citation type="submission" date="2012-01" db="EMBL/GenBank/DDBJ databases">
        <title>The Genome Sequence of Odoribacter laneus YIT 12061.</title>
        <authorList>
            <consortium name="The Broad Institute Genome Sequencing Platform"/>
            <person name="Earl A."/>
            <person name="Ward D."/>
            <person name="Feldgarden M."/>
            <person name="Gevers D."/>
            <person name="Morotomi M."/>
            <person name="Young S.K."/>
            <person name="Zeng Q."/>
            <person name="Gargeya S."/>
            <person name="Fitzgerald M."/>
            <person name="Haas B."/>
            <person name="Abouelleil A."/>
            <person name="Alvarado L."/>
            <person name="Arachchi H.M."/>
            <person name="Berlin A."/>
            <person name="Chapman S.B."/>
            <person name="Gearin G."/>
            <person name="Goldberg J."/>
            <person name="Griggs A."/>
            <person name="Gujja S."/>
            <person name="Hansen M."/>
            <person name="Heiman D."/>
            <person name="Howarth C."/>
            <person name="Larimer J."/>
            <person name="Lui A."/>
            <person name="MacDonald P.J.P."/>
            <person name="McCowen C."/>
            <person name="Montmayeur A."/>
            <person name="Murphy C."/>
            <person name="Neiman D."/>
            <person name="Pearson M."/>
            <person name="Priest M."/>
            <person name="Roberts A."/>
            <person name="Saif S."/>
            <person name="Shea T."/>
            <person name="Sisk P."/>
            <person name="Stolte C."/>
            <person name="Sykes S."/>
            <person name="Wortman J."/>
            <person name="Nusbaum C."/>
            <person name="Birren B."/>
        </authorList>
    </citation>
    <scope>NUCLEOTIDE SEQUENCE [LARGE SCALE GENOMIC DNA]</scope>
    <source>
        <strain evidence="3 4">YIT 12061</strain>
    </source>
</reference>
<dbReference type="Proteomes" id="UP000004892">
    <property type="component" value="Unassembled WGS sequence"/>
</dbReference>
<feature type="signal peptide" evidence="1">
    <location>
        <begin position="1"/>
        <end position="20"/>
    </location>
</feature>
<dbReference type="PROSITE" id="PS51257">
    <property type="entry name" value="PROKAR_LIPOPROTEIN"/>
    <property type="match status" value="1"/>
</dbReference>
<dbReference type="InterPro" id="IPR029000">
    <property type="entry name" value="Cyclophilin-like_dom_sf"/>
</dbReference>